<comment type="similarity">
    <text evidence="1 4">Belongs to the aldehyde dehydrogenase family.</text>
</comment>
<evidence type="ECO:0000313" key="7">
    <source>
        <dbReference type="Proteomes" id="UP000820818"/>
    </source>
</evidence>
<dbReference type="Pfam" id="PF00171">
    <property type="entry name" value="Aldedh"/>
    <property type="match status" value="1"/>
</dbReference>
<dbReference type="PROSITE" id="PS00687">
    <property type="entry name" value="ALDEHYDE_DEHYDR_GLU"/>
    <property type="match status" value="1"/>
</dbReference>
<dbReference type="CDD" id="cd07141">
    <property type="entry name" value="ALDH_F1AB_F2_RALDH1"/>
    <property type="match status" value="1"/>
</dbReference>
<dbReference type="InterPro" id="IPR029510">
    <property type="entry name" value="Ald_DH_CS_GLU"/>
</dbReference>
<evidence type="ECO:0000256" key="4">
    <source>
        <dbReference type="RuleBase" id="RU003345"/>
    </source>
</evidence>
<keyword evidence="7" id="KW-1185">Reference proteome</keyword>
<dbReference type="Proteomes" id="UP000820818">
    <property type="component" value="Linkage Group LG9"/>
</dbReference>
<dbReference type="Gene3D" id="3.40.605.10">
    <property type="entry name" value="Aldehyde Dehydrogenase, Chain A, domain 1"/>
    <property type="match status" value="1"/>
</dbReference>
<proteinExistence type="inferred from homology"/>
<evidence type="ECO:0000256" key="1">
    <source>
        <dbReference type="ARBA" id="ARBA00009986"/>
    </source>
</evidence>
<dbReference type="InterPro" id="IPR015590">
    <property type="entry name" value="Aldehyde_DH_dom"/>
</dbReference>
<dbReference type="GO" id="GO:0016620">
    <property type="term" value="F:oxidoreductase activity, acting on the aldehyde or oxo group of donors, NAD or NADP as acceptor"/>
    <property type="evidence" value="ECO:0007669"/>
    <property type="project" value="InterPro"/>
</dbReference>
<dbReference type="InterPro" id="IPR016163">
    <property type="entry name" value="Ald_DH_C"/>
</dbReference>
<name>A0AAD5KKI3_9CRUS</name>
<dbReference type="FunFam" id="3.40.605.10:FF:000050">
    <property type="entry name" value="Aldehyde dehydrogenase, mitochondrial"/>
    <property type="match status" value="1"/>
</dbReference>
<dbReference type="PANTHER" id="PTHR11699">
    <property type="entry name" value="ALDEHYDE DEHYDROGENASE-RELATED"/>
    <property type="match status" value="1"/>
</dbReference>
<dbReference type="SUPFAM" id="SSF53720">
    <property type="entry name" value="ALDH-like"/>
    <property type="match status" value="1"/>
</dbReference>
<feature type="domain" description="Aldehyde dehydrogenase" evidence="5">
    <location>
        <begin position="19"/>
        <end position="480"/>
    </location>
</feature>
<feature type="active site" evidence="3">
    <location>
        <position position="257"/>
    </location>
</feature>
<accession>A0AAD5KKI3</accession>
<dbReference type="AlphaFoldDB" id="A0AAD5KKI3"/>
<dbReference type="FunFam" id="3.40.309.10:FF:000001">
    <property type="entry name" value="Mitochondrial aldehyde dehydrogenase 2"/>
    <property type="match status" value="1"/>
</dbReference>
<comment type="caution">
    <text evidence="6">The sequence shown here is derived from an EMBL/GenBank/DDBJ whole genome shotgun (WGS) entry which is preliminary data.</text>
</comment>
<organism evidence="6 7">
    <name type="scientific">Daphnia sinensis</name>
    <dbReference type="NCBI Taxonomy" id="1820382"/>
    <lineage>
        <taxon>Eukaryota</taxon>
        <taxon>Metazoa</taxon>
        <taxon>Ecdysozoa</taxon>
        <taxon>Arthropoda</taxon>
        <taxon>Crustacea</taxon>
        <taxon>Branchiopoda</taxon>
        <taxon>Diplostraca</taxon>
        <taxon>Cladocera</taxon>
        <taxon>Anomopoda</taxon>
        <taxon>Daphniidae</taxon>
        <taxon>Daphnia</taxon>
        <taxon>Daphnia similis group</taxon>
    </lineage>
</organism>
<gene>
    <name evidence="6" type="ORF">GHT06_021518</name>
</gene>
<reference evidence="6 7" key="1">
    <citation type="submission" date="2022-05" db="EMBL/GenBank/DDBJ databases">
        <title>A multi-omics perspective on studying reproductive biology in Daphnia sinensis.</title>
        <authorList>
            <person name="Jia J."/>
        </authorList>
    </citation>
    <scope>NUCLEOTIDE SEQUENCE [LARGE SCALE GENOMIC DNA]</scope>
    <source>
        <strain evidence="6 7">WSL</strain>
    </source>
</reference>
<keyword evidence="2 4" id="KW-0560">Oxidoreductase</keyword>
<evidence type="ECO:0000256" key="2">
    <source>
        <dbReference type="ARBA" id="ARBA00023002"/>
    </source>
</evidence>
<dbReference type="PROSITE" id="PS00070">
    <property type="entry name" value="ALDEHYDE_DEHYDR_CYS"/>
    <property type="match status" value="1"/>
</dbReference>
<evidence type="ECO:0000256" key="3">
    <source>
        <dbReference type="PROSITE-ProRule" id="PRU10007"/>
    </source>
</evidence>
<protein>
    <recommendedName>
        <fullName evidence="5">Aldehyde dehydrogenase domain-containing protein</fullName>
    </recommendedName>
</protein>
<dbReference type="InterPro" id="IPR016161">
    <property type="entry name" value="Ald_DH/histidinol_DH"/>
</dbReference>
<sequence>MSKQPEIKFTKLFIDGQFVDSVNGKTFAAINPSTGKKLCDVTEGDEADVDKAVEAARRAFKLGSKWRTMDASSRGHLICKFADLIERDAEYLAALETLNNGKPLPEAQFDMAFAVKCLRYYAGWADKIHGQTIPADGSSFVMTRKEPVGVVGQIIPWNYPVLMCAWKFGPALAAGCTIVLKPATETPLTALYLAHLSVEAGFPAGVINVVNGFGDTVGTALTKHPNIQKIAFTGSTEVGRSIMENAAKSNLKRFSLELGGKSPIVVFPDADLDNAVSTCFSAIFANMGQCCCAGSRTFVHEDIYDEFVKKTAAMAAARKVGNPFDEGVEHGPQVSEKQFNKIIDLVESGKKEGASVKCGGKKWGTEGYFIEPTVFADVTDDMRIAQEEIFGPVQTILKFRTMEELIERANKTYYGLAAGVMTKDMNTALTFAQAVEAGSVWINCYNASTAQTPFGGFKMSGQGRELGEEGLHHYLEVKTITIAIPQKNS</sequence>
<dbReference type="InterPro" id="IPR016160">
    <property type="entry name" value="Ald_DH_CS_CYS"/>
</dbReference>
<evidence type="ECO:0000259" key="5">
    <source>
        <dbReference type="Pfam" id="PF00171"/>
    </source>
</evidence>
<dbReference type="EMBL" id="WJBH02000009">
    <property type="protein sequence ID" value="KAI9553597.1"/>
    <property type="molecule type" value="Genomic_DNA"/>
</dbReference>
<dbReference type="Gene3D" id="3.40.309.10">
    <property type="entry name" value="Aldehyde Dehydrogenase, Chain A, domain 2"/>
    <property type="match status" value="1"/>
</dbReference>
<dbReference type="InterPro" id="IPR016162">
    <property type="entry name" value="Ald_DH_N"/>
</dbReference>
<evidence type="ECO:0000313" key="6">
    <source>
        <dbReference type="EMBL" id="KAI9553597.1"/>
    </source>
</evidence>
<dbReference type="FunFam" id="3.40.605.10:FF:000026">
    <property type="entry name" value="Aldehyde dehydrogenase, putative"/>
    <property type="match status" value="1"/>
</dbReference>